<keyword evidence="3" id="KW-1185">Reference proteome</keyword>
<evidence type="ECO:0000313" key="3">
    <source>
        <dbReference type="Proteomes" id="UP000799118"/>
    </source>
</evidence>
<keyword evidence="1" id="KW-0812">Transmembrane</keyword>
<evidence type="ECO:0000256" key="1">
    <source>
        <dbReference type="SAM" id="Phobius"/>
    </source>
</evidence>
<dbReference type="EMBL" id="ML770980">
    <property type="protein sequence ID" value="KAE9382795.1"/>
    <property type="molecule type" value="Genomic_DNA"/>
</dbReference>
<keyword evidence="1" id="KW-0472">Membrane</keyword>
<feature type="transmembrane region" description="Helical" evidence="1">
    <location>
        <begin position="6"/>
        <end position="26"/>
    </location>
</feature>
<accession>A0A6A4GBD7</accession>
<protein>
    <submittedName>
        <fullName evidence="2">Uncharacterized protein</fullName>
    </submittedName>
</protein>
<dbReference type="AlphaFoldDB" id="A0A6A4GBD7"/>
<evidence type="ECO:0000313" key="2">
    <source>
        <dbReference type="EMBL" id="KAE9382795.1"/>
    </source>
</evidence>
<sequence length="105" mass="12142">MSRTYSFLLTLIVIQSPVLSCFFLFLSTFQQLSNTLVQKPSPRDLRILKVEGTQLARSHPSRTDHWNEDLEITVDKANEVEKNEISRCFSAEIHTEKAVCPSSWW</sequence>
<reference evidence="2" key="1">
    <citation type="journal article" date="2019" name="Environ. Microbiol.">
        <title>Fungal ecological strategies reflected in gene transcription - a case study of two litter decomposers.</title>
        <authorList>
            <person name="Barbi F."/>
            <person name="Kohler A."/>
            <person name="Barry K."/>
            <person name="Baskaran P."/>
            <person name="Daum C."/>
            <person name="Fauchery L."/>
            <person name="Ihrmark K."/>
            <person name="Kuo A."/>
            <person name="LaButti K."/>
            <person name="Lipzen A."/>
            <person name="Morin E."/>
            <person name="Grigoriev I.V."/>
            <person name="Henrissat B."/>
            <person name="Lindahl B."/>
            <person name="Martin F."/>
        </authorList>
    </citation>
    <scope>NUCLEOTIDE SEQUENCE</scope>
    <source>
        <strain evidence="2">JB14</strain>
    </source>
</reference>
<gene>
    <name evidence="2" type="ORF">BT96DRAFT_1027510</name>
</gene>
<name>A0A6A4GBD7_9AGAR</name>
<proteinExistence type="predicted"/>
<dbReference type="Proteomes" id="UP000799118">
    <property type="component" value="Unassembled WGS sequence"/>
</dbReference>
<organism evidence="2 3">
    <name type="scientific">Gymnopus androsaceus JB14</name>
    <dbReference type="NCBI Taxonomy" id="1447944"/>
    <lineage>
        <taxon>Eukaryota</taxon>
        <taxon>Fungi</taxon>
        <taxon>Dikarya</taxon>
        <taxon>Basidiomycota</taxon>
        <taxon>Agaricomycotina</taxon>
        <taxon>Agaricomycetes</taxon>
        <taxon>Agaricomycetidae</taxon>
        <taxon>Agaricales</taxon>
        <taxon>Marasmiineae</taxon>
        <taxon>Omphalotaceae</taxon>
        <taxon>Gymnopus</taxon>
    </lineage>
</organism>
<keyword evidence="1" id="KW-1133">Transmembrane helix</keyword>